<dbReference type="InterPro" id="IPR005754">
    <property type="entry name" value="Sortase"/>
</dbReference>
<dbReference type="SUPFAM" id="SSF63817">
    <property type="entry name" value="Sortase"/>
    <property type="match status" value="1"/>
</dbReference>
<evidence type="ECO:0000313" key="3">
    <source>
        <dbReference type="Proteomes" id="UP001596147"/>
    </source>
</evidence>
<dbReference type="PROSITE" id="PS00758">
    <property type="entry name" value="ARGE_DAPE_CPG2_1"/>
    <property type="match status" value="1"/>
</dbReference>
<dbReference type="Proteomes" id="UP001596147">
    <property type="component" value="Unassembled WGS sequence"/>
</dbReference>
<dbReference type="InterPro" id="IPR001261">
    <property type="entry name" value="ArgE/DapE_CS"/>
</dbReference>
<protein>
    <submittedName>
        <fullName evidence="2">Class D sortase</fullName>
    </submittedName>
</protein>
<comment type="caution">
    <text evidence="2">The sequence shown here is derived from an EMBL/GenBank/DDBJ whole genome shotgun (WGS) entry which is preliminary data.</text>
</comment>
<dbReference type="RefSeq" id="WP_144919687.1">
    <property type="nucleotide sequence ID" value="NZ_JBHSMC010000001.1"/>
</dbReference>
<dbReference type="NCBIfam" id="TIGR01076">
    <property type="entry name" value="sortase_fam"/>
    <property type="match status" value="1"/>
</dbReference>
<organism evidence="2 3">
    <name type="scientific">Lederbergia graminis</name>
    <dbReference type="NCBI Taxonomy" id="735518"/>
    <lineage>
        <taxon>Bacteria</taxon>
        <taxon>Bacillati</taxon>
        <taxon>Bacillota</taxon>
        <taxon>Bacilli</taxon>
        <taxon>Bacillales</taxon>
        <taxon>Bacillaceae</taxon>
        <taxon>Lederbergia</taxon>
    </lineage>
</organism>
<dbReference type="InterPro" id="IPR023365">
    <property type="entry name" value="Sortase_dom-sf"/>
</dbReference>
<sequence length="205" mass="22965">MRKRLFQLVSVVLILTGIILVATALKDIYLVEKKTNLSLAQAKELVHHESGLKKEIPKNETEVLDISFEKGEVIGILNIPKLDAELPIIEGTDEEELEKGVGHYSNTVFPGQPDQILLSGHRDTVFRKLGDLENGDIFHVEMPYGDFYYEIIGSQIVDADDTTVIRSTAPDEILTVSTCYPFYFIGDAPDRYVLTAKRIESPESI</sequence>
<dbReference type="InterPro" id="IPR041999">
    <property type="entry name" value="Sortase_D_1"/>
</dbReference>
<evidence type="ECO:0000256" key="1">
    <source>
        <dbReference type="ARBA" id="ARBA00022801"/>
    </source>
</evidence>
<accession>A0ABW0LE20</accession>
<dbReference type="EMBL" id="JBHSMC010000001">
    <property type="protein sequence ID" value="MFC5463217.1"/>
    <property type="molecule type" value="Genomic_DNA"/>
</dbReference>
<keyword evidence="3" id="KW-1185">Reference proteome</keyword>
<dbReference type="Pfam" id="PF04203">
    <property type="entry name" value="Sortase"/>
    <property type="match status" value="1"/>
</dbReference>
<dbReference type="Gene3D" id="2.40.260.10">
    <property type="entry name" value="Sortase"/>
    <property type="match status" value="1"/>
</dbReference>
<dbReference type="NCBIfam" id="NF033746">
    <property type="entry name" value="class_D_sortase"/>
    <property type="match status" value="1"/>
</dbReference>
<name>A0ABW0LE20_9BACI</name>
<keyword evidence="1" id="KW-0378">Hydrolase</keyword>
<dbReference type="InterPro" id="IPR053525">
    <property type="entry name" value="Sortase_D"/>
</dbReference>
<proteinExistence type="predicted"/>
<gene>
    <name evidence="2" type="ORF">ACFPM4_00470</name>
</gene>
<reference evidence="3" key="1">
    <citation type="journal article" date="2019" name="Int. J. Syst. Evol. Microbiol.">
        <title>The Global Catalogue of Microorganisms (GCM) 10K type strain sequencing project: providing services to taxonomists for standard genome sequencing and annotation.</title>
        <authorList>
            <consortium name="The Broad Institute Genomics Platform"/>
            <consortium name="The Broad Institute Genome Sequencing Center for Infectious Disease"/>
            <person name="Wu L."/>
            <person name="Ma J."/>
        </authorList>
    </citation>
    <scope>NUCLEOTIDE SEQUENCE [LARGE SCALE GENOMIC DNA]</scope>
    <source>
        <strain evidence="3">CGMCC 1.12237</strain>
    </source>
</reference>
<evidence type="ECO:0000313" key="2">
    <source>
        <dbReference type="EMBL" id="MFC5463217.1"/>
    </source>
</evidence>
<dbReference type="CDD" id="cd05828">
    <property type="entry name" value="Sortase_D_1"/>
    <property type="match status" value="1"/>
</dbReference>